<accession>A0ABS9DCN7</accession>
<reference evidence="2" key="1">
    <citation type="submission" date="2022-01" db="EMBL/GenBank/DDBJ databases">
        <title>Gordonia xiamenensis sp. nov., isolated from surface seawater in Xiamen.</title>
        <authorList>
            <person name="He Y.F."/>
        </authorList>
    </citation>
    <scope>NUCLEOTIDE SEQUENCE</scope>
    <source>
        <strain evidence="2">GW1C4-4</strain>
    </source>
</reference>
<name>A0ABS9DCN7_9ACTN</name>
<feature type="domain" description="GmrSD restriction endonucleases N-terminal" evidence="1">
    <location>
        <begin position="15"/>
        <end position="212"/>
    </location>
</feature>
<evidence type="ECO:0000259" key="1">
    <source>
        <dbReference type="Pfam" id="PF03235"/>
    </source>
</evidence>
<protein>
    <submittedName>
        <fullName evidence="2">DUF262 domain-containing protein</fullName>
    </submittedName>
</protein>
<evidence type="ECO:0000313" key="2">
    <source>
        <dbReference type="EMBL" id="MCF3936972.1"/>
    </source>
</evidence>
<dbReference type="EMBL" id="JAKGCU010000001">
    <property type="protein sequence ID" value="MCF3936972.1"/>
    <property type="molecule type" value="Genomic_DNA"/>
</dbReference>
<comment type="caution">
    <text evidence="2">The sequence shown here is derived from an EMBL/GenBank/DDBJ whole genome shotgun (WGS) entry which is preliminary data.</text>
</comment>
<dbReference type="Proteomes" id="UP001108089">
    <property type="component" value="Unassembled WGS sequence"/>
</dbReference>
<proteinExistence type="predicted"/>
<dbReference type="RefSeq" id="WP_235721595.1">
    <property type="nucleotide sequence ID" value="NZ_JAKGCU010000001.1"/>
</dbReference>
<dbReference type="PANTHER" id="PTHR37292">
    <property type="entry name" value="VNG6097C"/>
    <property type="match status" value="1"/>
</dbReference>
<dbReference type="PANTHER" id="PTHR37292:SF2">
    <property type="entry name" value="DUF262 DOMAIN-CONTAINING PROTEIN"/>
    <property type="match status" value="1"/>
</dbReference>
<gene>
    <name evidence="2" type="ORF">L1892_01065</name>
</gene>
<dbReference type="InterPro" id="IPR004919">
    <property type="entry name" value="GmrSD_N"/>
</dbReference>
<evidence type="ECO:0000313" key="3">
    <source>
        <dbReference type="Proteomes" id="UP001108089"/>
    </source>
</evidence>
<sequence>MGLGTESLITQVRHLLDGRIVIPSIQRGYVWKKSQVPFLLDSLYKDYPVGSLLVWRTTLDIPLKAASVVQNQQDQLHPSVLLDGQQRLTSLAAVIAPDRTIGTHLDVRFDVDSEEFLNASATQRRNPRLLRVSQLIGEAPQFGQLLAAAGVDNTDPNYDMFYERVRNVHRIRDKLVPVITVNSDDYEEVAEIFTRVNQGGRRLAKGDLVLSAIAARWPEGVEVIDQFSDELDRQNFALDREAVLRLTGLLAGTGAHSIKLINKSVTGDDLKRCWSQTETALSYAIDFLRGECSIPRSAVLTSPNVVVIPAYLLFLKRSRLSPNETAHLKRWVYTAMAFSYYSNQVEGKLDADAKALRTATANVGDAGDALTDLVRRASGARPIGTPIEPEELSSKKMSSAWFNLLYIAALKRSAKDWINNQTLISAPMTSGSRIEYHHVFPKAKVLQIYGSDMTNCIGNLAFVFGSSNRSIAAKDPATYLPTIPEERLEEQQVPTNRELWSIDRFPEFISVRQSELANVLNRLLEIPSATSTAPVAEFPTVESELPEDEDDAFSVGDAYDPALDSPSAMPAASAMSPRVETRVQQVRGIGGYRRSNGAVASHVLQVLGRFPPGTEFRISEVAAYESTDYEANEISAGAIAQGVNKGTIPGVEYVPGVRPRRIRLT</sequence>
<keyword evidence="3" id="KW-1185">Reference proteome</keyword>
<organism evidence="2 3">
    <name type="scientific">Gordonia tangerina</name>
    <dbReference type="NCBI Taxonomy" id="2911060"/>
    <lineage>
        <taxon>Bacteria</taxon>
        <taxon>Bacillati</taxon>
        <taxon>Actinomycetota</taxon>
        <taxon>Actinomycetes</taxon>
        <taxon>Mycobacteriales</taxon>
        <taxon>Gordoniaceae</taxon>
        <taxon>Gordonia</taxon>
    </lineage>
</organism>
<dbReference type="Pfam" id="PF03235">
    <property type="entry name" value="GmrSD_N"/>
    <property type="match status" value="1"/>
</dbReference>